<feature type="chain" id="PRO_5015458394" evidence="1">
    <location>
        <begin position="21"/>
        <end position="144"/>
    </location>
</feature>
<organism evidence="2 3">
    <name type="scientific">Pararhodobacter aggregans</name>
    <dbReference type="NCBI Taxonomy" id="404875"/>
    <lineage>
        <taxon>Bacteria</taxon>
        <taxon>Pseudomonadati</taxon>
        <taxon>Pseudomonadota</taxon>
        <taxon>Alphaproteobacteria</taxon>
        <taxon>Rhodobacterales</taxon>
        <taxon>Paracoccaceae</taxon>
        <taxon>Pararhodobacter</taxon>
    </lineage>
</organism>
<proteinExistence type="predicted"/>
<evidence type="ECO:0000313" key="2">
    <source>
        <dbReference type="EMBL" id="PVE47556.1"/>
    </source>
</evidence>
<gene>
    <name evidence="2" type="ORF">DDE23_12025</name>
</gene>
<dbReference type="Gene3D" id="3.30.310.70">
    <property type="entry name" value="TT1751-like domain"/>
    <property type="match status" value="1"/>
</dbReference>
<dbReference type="SUPFAM" id="SSF103247">
    <property type="entry name" value="TT1751-like"/>
    <property type="match status" value="1"/>
</dbReference>
<keyword evidence="3" id="KW-1185">Reference proteome</keyword>
<dbReference type="Proteomes" id="UP000244810">
    <property type="component" value="Unassembled WGS sequence"/>
</dbReference>
<feature type="signal peptide" evidence="1">
    <location>
        <begin position="1"/>
        <end position="20"/>
    </location>
</feature>
<dbReference type="OrthoDB" id="7363179at2"/>
<sequence>MTRVLCAVALAALTAAPALADEMRLTPSGMSFEDTTFALESAIVGRGLVIDYTSHVGEMLERTRADMGSEVVLFANADIYMFCSAAVSRQVMEADWQNVAFCPYGIQVIERPGEEVMVGYLHRDAESMTPANELLAGIVAEVTE</sequence>
<evidence type="ECO:0000256" key="1">
    <source>
        <dbReference type="SAM" id="SignalP"/>
    </source>
</evidence>
<dbReference type="RefSeq" id="WP_107754057.1">
    <property type="nucleotide sequence ID" value="NZ_QBKF01000011.1"/>
</dbReference>
<evidence type="ECO:0000313" key="3">
    <source>
        <dbReference type="Proteomes" id="UP000244810"/>
    </source>
</evidence>
<dbReference type="AlphaFoldDB" id="A0A2T7USF2"/>
<reference evidence="2 3" key="1">
    <citation type="journal article" date="2011" name="Syst. Appl. Microbiol.">
        <title>Defluviimonas denitrificans gen. nov., sp. nov., and Pararhodobacter aggregans gen. nov., sp. nov., non-phototrophic Rhodobacteraceae from the biofilter of a marine aquaculture.</title>
        <authorList>
            <person name="Foesel B.U."/>
            <person name="Drake H.L."/>
            <person name="Schramm A."/>
        </authorList>
    </citation>
    <scope>NUCLEOTIDE SEQUENCE [LARGE SCALE GENOMIC DNA]</scope>
    <source>
        <strain evidence="2 3">D1-19</strain>
    </source>
</reference>
<name>A0A2T7USF2_9RHOB</name>
<accession>A0A2T7USF2</accession>
<dbReference type="InterPro" id="IPR035923">
    <property type="entry name" value="TT1751-like_sf"/>
</dbReference>
<keyword evidence="1" id="KW-0732">Signal</keyword>
<protein>
    <submittedName>
        <fullName evidence="2">DUF302 domain-containing protein</fullName>
    </submittedName>
</protein>
<comment type="caution">
    <text evidence="2">The sequence shown here is derived from an EMBL/GenBank/DDBJ whole genome shotgun (WGS) entry which is preliminary data.</text>
</comment>
<dbReference type="EMBL" id="QDDR01000005">
    <property type="protein sequence ID" value="PVE47556.1"/>
    <property type="molecule type" value="Genomic_DNA"/>
</dbReference>